<gene>
    <name evidence="1" type="ORF">SAMN03080606_03264</name>
</gene>
<sequence>MLSNKHIMVYYHCYYIVEDASEGSPELFYQYWDEIRKLLKHSNSYHRDIGLTVLANLTKVDVENKMADTIESYLQILNDKKFMTAVYCVKSCGKIMVNKPELMDLIIERLLELYESCRYSEKQQALMMSDIIETFNMIFDKYHNLNLLFDFARKNLNSISPKTRKIAKEFLSKQK</sequence>
<dbReference type="RefSeq" id="WP_091545648.1">
    <property type="nucleotide sequence ID" value="NZ_FMUS01000024.1"/>
</dbReference>
<reference evidence="1 2" key="1">
    <citation type="submission" date="2016-10" db="EMBL/GenBank/DDBJ databases">
        <authorList>
            <person name="de Groot N.N."/>
        </authorList>
    </citation>
    <scope>NUCLEOTIDE SEQUENCE [LARGE SCALE GENOMIC DNA]</scope>
    <source>
        <strain evidence="1 2">DSM 18978</strain>
    </source>
</reference>
<organism evidence="1 2">
    <name type="scientific">Alkaliphilus peptidifermentans DSM 18978</name>
    <dbReference type="NCBI Taxonomy" id="1120976"/>
    <lineage>
        <taxon>Bacteria</taxon>
        <taxon>Bacillati</taxon>
        <taxon>Bacillota</taxon>
        <taxon>Clostridia</taxon>
        <taxon>Peptostreptococcales</taxon>
        <taxon>Natronincolaceae</taxon>
        <taxon>Alkaliphilus</taxon>
    </lineage>
</organism>
<dbReference type="STRING" id="1120976.SAMN03080606_03264"/>
<dbReference type="AlphaFoldDB" id="A0A1G5K8E1"/>
<name>A0A1G5K8E1_9FIRM</name>
<dbReference type="EMBL" id="FMUS01000024">
    <property type="protein sequence ID" value="SCY96288.1"/>
    <property type="molecule type" value="Genomic_DNA"/>
</dbReference>
<dbReference type="OrthoDB" id="1951221at2"/>
<dbReference type="InterPro" id="IPR016024">
    <property type="entry name" value="ARM-type_fold"/>
</dbReference>
<dbReference type="Proteomes" id="UP000198636">
    <property type="component" value="Unassembled WGS sequence"/>
</dbReference>
<evidence type="ECO:0000313" key="1">
    <source>
        <dbReference type="EMBL" id="SCY96288.1"/>
    </source>
</evidence>
<dbReference type="SUPFAM" id="SSF48371">
    <property type="entry name" value="ARM repeat"/>
    <property type="match status" value="1"/>
</dbReference>
<protein>
    <submittedName>
        <fullName evidence="1">Uncharacterized protein</fullName>
    </submittedName>
</protein>
<accession>A0A1G5K8E1</accession>
<proteinExistence type="predicted"/>
<keyword evidence="2" id="KW-1185">Reference proteome</keyword>
<evidence type="ECO:0000313" key="2">
    <source>
        <dbReference type="Proteomes" id="UP000198636"/>
    </source>
</evidence>